<dbReference type="EMBL" id="CAUYUJ010016745">
    <property type="protein sequence ID" value="CAK0868426.1"/>
    <property type="molecule type" value="Genomic_DNA"/>
</dbReference>
<protein>
    <submittedName>
        <fullName evidence="2">Uncharacterized protein</fullName>
    </submittedName>
</protein>
<proteinExistence type="predicted"/>
<evidence type="ECO:0000256" key="1">
    <source>
        <dbReference type="SAM" id="MobiDB-lite"/>
    </source>
</evidence>
<name>A0ABN9V6I9_9DINO</name>
<sequence length="69" mass="7353">MADRVADALGAAAPAAEDPPEALADGGAQPARPPQKLKPYQATITYWKLCEKVAEEMNHDVYAQNGACR</sequence>
<evidence type="ECO:0000313" key="3">
    <source>
        <dbReference type="Proteomes" id="UP001189429"/>
    </source>
</evidence>
<feature type="non-terminal residue" evidence="2">
    <location>
        <position position="69"/>
    </location>
</feature>
<reference evidence="2" key="1">
    <citation type="submission" date="2023-10" db="EMBL/GenBank/DDBJ databases">
        <authorList>
            <person name="Chen Y."/>
            <person name="Shah S."/>
            <person name="Dougan E. K."/>
            <person name="Thang M."/>
            <person name="Chan C."/>
        </authorList>
    </citation>
    <scope>NUCLEOTIDE SEQUENCE [LARGE SCALE GENOMIC DNA]</scope>
</reference>
<feature type="compositionally biased region" description="Low complexity" evidence="1">
    <location>
        <begin position="7"/>
        <end position="26"/>
    </location>
</feature>
<organism evidence="2 3">
    <name type="scientific">Prorocentrum cordatum</name>
    <dbReference type="NCBI Taxonomy" id="2364126"/>
    <lineage>
        <taxon>Eukaryota</taxon>
        <taxon>Sar</taxon>
        <taxon>Alveolata</taxon>
        <taxon>Dinophyceae</taxon>
        <taxon>Prorocentrales</taxon>
        <taxon>Prorocentraceae</taxon>
        <taxon>Prorocentrum</taxon>
    </lineage>
</organism>
<feature type="region of interest" description="Disordered" evidence="1">
    <location>
        <begin position="1"/>
        <end position="36"/>
    </location>
</feature>
<comment type="caution">
    <text evidence="2">The sequence shown here is derived from an EMBL/GenBank/DDBJ whole genome shotgun (WGS) entry which is preliminary data.</text>
</comment>
<accession>A0ABN9V6I9</accession>
<evidence type="ECO:0000313" key="2">
    <source>
        <dbReference type="EMBL" id="CAK0868426.1"/>
    </source>
</evidence>
<gene>
    <name evidence="2" type="ORF">PCOR1329_LOCUS55086</name>
</gene>
<keyword evidence="3" id="KW-1185">Reference proteome</keyword>
<dbReference type="Proteomes" id="UP001189429">
    <property type="component" value="Unassembled WGS sequence"/>
</dbReference>